<evidence type="ECO:0000256" key="1">
    <source>
        <dbReference type="ARBA" id="ARBA00004442"/>
    </source>
</evidence>
<dbReference type="EMBL" id="SJSK01000011">
    <property type="protein sequence ID" value="TCC86332.1"/>
    <property type="molecule type" value="Genomic_DNA"/>
</dbReference>
<dbReference type="GO" id="GO:0009279">
    <property type="term" value="C:cell outer membrane"/>
    <property type="evidence" value="ECO:0007669"/>
    <property type="project" value="UniProtKB-SubCell"/>
</dbReference>
<comment type="caution">
    <text evidence="7">The sequence shown here is derived from an EMBL/GenBank/DDBJ whole genome shotgun (WGS) entry which is preliminary data.</text>
</comment>
<dbReference type="SUPFAM" id="SSF49464">
    <property type="entry name" value="Carboxypeptidase regulatory domain-like"/>
    <property type="match status" value="1"/>
</dbReference>
<dbReference type="InterPro" id="IPR041700">
    <property type="entry name" value="OMP_b-brl_3"/>
</dbReference>
<keyword evidence="5" id="KW-1133">Transmembrane helix</keyword>
<protein>
    <submittedName>
        <fullName evidence="7">TonB-dependent receptor</fullName>
    </submittedName>
</protein>
<dbReference type="AlphaFoldDB" id="A0A4R0MJM1"/>
<evidence type="ECO:0000259" key="6">
    <source>
        <dbReference type="Pfam" id="PF14905"/>
    </source>
</evidence>
<keyword evidence="5" id="KW-0812">Transmembrane</keyword>
<dbReference type="RefSeq" id="WP_131555854.1">
    <property type="nucleotide sequence ID" value="NZ_SJSK01000011.1"/>
</dbReference>
<proteinExistence type="predicted"/>
<dbReference type="Pfam" id="PF13620">
    <property type="entry name" value="CarboxypepD_reg"/>
    <property type="match status" value="1"/>
</dbReference>
<dbReference type="Pfam" id="PF14905">
    <property type="entry name" value="OMP_b-brl_3"/>
    <property type="match status" value="2"/>
</dbReference>
<keyword evidence="2 5" id="KW-0472">Membrane</keyword>
<keyword evidence="3" id="KW-0998">Cell outer membrane</keyword>
<evidence type="ECO:0000256" key="4">
    <source>
        <dbReference type="SAM" id="MobiDB-lite"/>
    </source>
</evidence>
<feature type="compositionally biased region" description="Gly residues" evidence="4">
    <location>
        <begin position="309"/>
        <end position="343"/>
    </location>
</feature>
<sequence length="968" mass="106295">MTNLYSHRSFSFLFKGLFFLLIFVGLNIELYAQTPQNTKTPPPPLPQREISGIVKDTTDVGLPGVTVRLTSEKDTLVISTNTDGIFVFKNVKSASYTLSVSMMSYKPFVGKFKQNDAIARIVMDPVILKDAANTLGEVVINGTPSITYKTDTVEYKASDYIVRENATVDELLKKMEGMEVGNDGTLVHQGTSVTKAKINGKTYLGGDVATAIQNLPAEIVEKIQVVDDYGDQAARTGVKDGDPEKILNIVTRADKSVGNTANIQGGAGNNERYEGSVFGTRLNANQTIGINARLNNTINGVANSGGNGTNGGGGGGGRGGGGGGGNTGGGGGSGGTTTSGNGGFSFRDQLNKKVKVNANYRYNFNNVNSINDSESLRFVPVEVLPSTNPRTYITKPLFVNSNSNGNNDSKSHNFNFELEADLDSNNYIRFNPTINYTSALTSSKSGSNQRGAVYQNSINSNTGLNKRPNLEAILFYQHTFTNRRRNLSLQLNLNSAKQESESDRNQNTTEYLDSTLTTVKKDLITHRLVERDNLQSTYRASLTYVEPINAKSQLEFNGQVNYNGYDNEAITSDILANGNFAPVDSLSNIYDYSFTQSRIALNYRYGVNNASKVRFSVGITAVPALLSGTKVSLGTTTHRSSFNLIPIARFQYLWSRQHSIQINYSGNASEPTFDQIQPVRDLSNPQSPVVGNPNLKATFNHSINTSYNNYIANSKLNYSINMNATFIDNSVIRNSVPIIQDGVTAYETRFINASGVYRVGGNYSISKQLADRKYNLSLNGSVNHNHNVAMARNISYTTSSWNMNNRFGPRINPTEWLEINPNVGYSFIKSNTTQVGAQGNLTKTLSFNIDGKFIAWQSWIIGYSASKNFVSGISANVTSNPFVVNSYLQKELWKRRATLTFQAFDVFNQNNFVARNLSDDGGYTDTKTNALSRYFMIRASVRLQKWSGARPRNGNQMMRRGDGSFMQN</sequence>
<evidence type="ECO:0000313" key="8">
    <source>
        <dbReference type="Proteomes" id="UP000292884"/>
    </source>
</evidence>
<organism evidence="7 8">
    <name type="scientific">Pedobacter frigiditerrae</name>
    <dbReference type="NCBI Taxonomy" id="2530452"/>
    <lineage>
        <taxon>Bacteria</taxon>
        <taxon>Pseudomonadati</taxon>
        <taxon>Bacteroidota</taxon>
        <taxon>Sphingobacteriia</taxon>
        <taxon>Sphingobacteriales</taxon>
        <taxon>Sphingobacteriaceae</taxon>
        <taxon>Pedobacter</taxon>
    </lineage>
</organism>
<keyword evidence="7" id="KW-0675">Receptor</keyword>
<feature type="domain" description="Outer membrane protein beta-barrel" evidence="6">
    <location>
        <begin position="478"/>
        <end position="807"/>
    </location>
</feature>
<dbReference type="InterPro" id="IPR036942">
    <property type="entry name" value="Beta-barrel_TonB_sf"/>
</dbReference>
<keyword evidence="8" id="KW-1185">Reference proteome</keyword>
<evidence type="ECO:0000256" key="5">
    <source>
        <dbReference type="SAM" id="Phobius"/>
    </source>
</evidence>
<reference evidence="7 8" key="1">
    <citation type="submission" date="2019-02" db="EMBL/GenBank/DDBJ databases">
        <title>Pedobacter sp. RP-1-13 sp. nov., isolated from Arctic soil.</title>
        <authorList>
            <person name="Dahal R.H."/>
        </authorList>
    </citation>
    <scope>NUCLEOTIDE SEQUENCE [LARGE SCALE GENOMIC DNA]</scope>
    <source>
        <strain evidence="7 8">RP-1-13</strain>
    </source>
</reference>
<accession>A0A4R0MJM1</accession>
<feature type="domain" description="Outer membrane protein beta-barrel" evidence="6">
    <location>
        <begin position="810"/>
        <end position="937"/>
    </location>
</feature>
<evidence type="ECO:0000313" key="7">
    <source>
        <dbReference type="EMBL" id="TCC86332.1"/>
    </source>
</evidence>
<dbReference type="Gene3D" id="2.60.40.1120">
    <property type="entry name" value="Carboxypeptidase-like, regulatory domain"/>
    <property type="match status" value="1"/>
</dbReference>
<dbReference type="Proteomes" id="UP000292884">
    <property type="component" value="Unassembled WGS sequence"/>
</dbReference>
<feature type="region of interest" description="Disordered" evidence="4">
    <location>
        <begin position="949"/>
        <end position="968"/>
    </location>
</feature>
<comment type="subcellular location">
    <subcellularLocation>
        <location evidence="1">Cell outer membrane</location>
    </subcellularLocation>
</comment>
<dbReference type="Gene3D" id="2.40.170.20">
    <property type="entry name" value="TonB-dependent receptor, beta-barrel domain"/>
    <property type="match status" value="1"/>
</dbReference>
<evidence type="ECO:0000256" key="2">
    <source>
        <dbReference type="ARBA" id="ARBA00023136"/>
    </source>
</evidence>
<gene>
    <name evidence="7" type="ORF">EZ428_23880</name>
</gene>
<name>A0A4R0MJM1_9SPHI</name>
<feature type="region of interest" description="Disordered" evidence="4">
    <location>
        <begin position="309"/>
        <end position="346"/>
    </location>
</feature>
<dbReference type="InterPro" id="IPR008969">
    <property type="entry name" value="CarboxyPept-like_regulatory"/>
</dbReference>
<feature type="transmembrane region" description="Helical" evidence="5">
    <location>
        <begin position="12"/>
        <end position="32"/>
    </location>
</feature>
<evidence type="ECO:0000256" key="3">
    <source>
        <dbReference type="ARBA" id="ARBA00023237"/>
    </source>
</evidence>
<dbReference type="OrthoDB" id="1086219at2"/>
<dbReference type="SUPFAM" id="SSF56935">
    <property type="entry name" value="Porins"/>
    <property type="match status" value="1"/>
</dbReference>